<keyword evidence="2 4" id="KW-0012">Acyltransferase</keyword>
<name>A0A1H8YAK1_9PSEU</name>
<reference evidence="4 5" key="1">
    <citation type="submission" date="2016-10" db="EMBL/GenBank/DDBJ databases">
        <authorList>
            <person name="de Groot N.N."/>
        </authorList>
    </citation>
    <scope>NUCLEOTIDE SEQUENCE [LARGE SCALE GENOMIC DNA]</scope>
    <source>
        <strain evidence="4 5">DSM 44993</strain>
    </source>
</reference>
<dbReference type="InterPro" id="IPR000182">
    <property type="entry name" value="GNAT_dom"/>
</dbReference>
<sequence>METTELTIRLANAADVPALVELRIANAEAHVALDPDTYRVPARDVVARHFAAALAEKASQDAVFVAETPEGRVVGLVEVLRHPGPPEHQILRPEPSAEVHTVVLGDVRGGGTGAALLAAAQRWATGQGIRYLAAGIHHRNAGAVRFYARAGFGDAGLRLVKRLGNAS</sequence>
<keyword evidence="5" id="KW-1185">Reference proteome</keyword>
<evidence type="ECO:0000313" key="4">
    <source>
        <dbReference type="EMBL" id="SEP49023.1"/>
    </source>
</evidence>
<dbReference type="PANTHER" id="PTHR43877:SF2">
    <property type="entry name" value="AMINOALKYLPHOSPHONATE N-ACETYLTRANSFERASE-RELATED"/>
    <property type="match status" value="1"/>
</dbReference>
<dbReference type="SUPFAM" id="SSF55729">
    <property type="entry name" value="Acyl-CoA N-acyltransferases (Nat)"/>
    <property type="match status" value="1"/>
</dbReference>
<dbReference type="InterPro" id="IPR050832">
    <property type="entry name" value="Bact_Acetyltransf"/>
</dbReference>
<proteinExistence type="predicted"/>
<evidence type="ECO:0000256" key="2">
    <source>
        <dbReference type="ARBA" id="ARBA00023315"/>
    </source>
</evidence>
<dbReference type="PANTHER" id="PTHR43877">
    <property type="entry name" value="AMINOALKYLPHOSPHONATE N-ACETYLTRANSFERASE-RELATED-RELATED"/>
    <property type="match status" value="1"/>
</dbReference>
<dbReference type="RefSeq" id="WP_177231556.1">
    <property type="nucleotide sequence ID" value="NZ_FOEF01000012.1"/>
</dbReference>
<evidence type="ECO:0000259" key="3">
    <source>
        <dbReference type="PROSITE" id="PS51186"/>
    </source>
</evidence>
<evidence type="ECO:0000313" key="5">
    <source>
        <dbReference type="Proteomes" id="UP000198582"/>
    </source>
</evidence>
<dbReference type="PROSITE" id="PS51186">
    <property type="entry name" value="GNAT"/>
    <property type="match status" value="1"/>
</dbReference>
<dbReference type="GO" id="GO:0016747">
    <property type="term" value="F:acyltransferase activity, transferring groups other than amino-acyl groups"/>
    <property type="evidence" value="ECO:0007669"/>
    <property type="project" value="InterPro"/>
</dbReference>
<dbReference type="EMBL" id="FOEF01000012">
    <property type="protein sequence ID" value="SEP49023.1"/>
    <property type="molecule type" value="Genomic_DNA"/>
</dbReference>
<feature type="domain" description="N-acetyltransferase" evidence="3">
    <location>
        <begin position="6"/>
        <end position="167"/>
    </location>
</feature>
<accession>A0A1H8YAK1</accession>
<dbReference type="Proteomes" id="UP000198582">
    <property type="component" value="Unassembled WGS sequence"/>
</dbReference>
<organism evidence="4 5">
    <name type="scientific">Amycolatopsis saalfeldensis</name>
    <dbReference type="NCBI Taxonomy" id="394193"/>
    <lineage>
        <taxon>Bacteria</taxon>
        <taxon>Bacillati</taxon>
        <taxon>Actinomycetota</taxon>
        <taxon>Actinomycetes</taxon>
        <taxon>Pseudonocardiales</taxon>
        <taxon>Pseudonocardiaceae</taxon>
        <taxon>Amycolatopsis</taxon>
    </lineage>
</organism>
<dbReference type="Gene3D" id="3.40.630.30">
    <property type="match status" value="1"/>
</dbReference>
<protein>
    <submittedName>
        <fullName evidence="4">L-amino acid N-acyltransferase YncA</fullName>
    </submittedName>
</protein>
<keyword evidence="1 4" id="KW-0808">Transferase</keyword>
<gene>
    <name evidence="4" type="ORF">SAMN04489732_112238</name>
</gene>
<dbReference type="STRING" id="394193.SAMN04489732_112238"/>
<dbReference type="Pfam" id="PF00583">
    <property type="entry name" value="Acetyltransf_1"/>
    <property type="match status" value="1"/>
</dbReference>
<dbReference type="InterPro" id="IPR016181">
    <property type="entry name" value="Acyl_CoA_acyltransferase"/>
</dbReference>
<dbReference type="AlphaFoldDB" id="A0A1H8YAK1"/>
<evidence type="ECO:0000256" key="1">
    <source>
        <dbReference type="ARBA" id="ARBA00022679"/>
    </source>
</evidence>